<dbReference type="GO" id="GO:0016226">
    <property type="term" value="P:iron-sulfur cluster assembly"/>
    <property type="evidence" value="ECO:0007669"/>
    <property type="project" value="TreeGrafter"/>
</dbReference>
<evidence type="ECO:0000313" key="5">
    <source>
        <dbReference type="Proteomes" id="UP000649617"/>
    </source>
</evidence>
<organism evidence="4 5">
    <name type="scientific">Symbiodinium pilosum</name>
    <name type="common">Dinoflagellate</name>
    <dbReference type="NCBI Taxonomy" id="2952"/>
    <lineage>
        <taxon>Eukaryota</taxon>
        <taxon>Sar</taxon>
        <taxon>Alveolata</taxon>
        <taxon>Dinophyceae</taxon>
        <taxon>Suessiales</taxon>
        <taxon>Symbiodiniaceae</taxon>
        <taxon>Symbiodinium</taxon>
    </lineage>
</organism>
<evidence type="ECO:0000313" key="4">
    <source>
        <dbReference type="EMBL" id="CAE7337021.1"/>
    </source>
</evidence>
<feature type="region of interest" description="Disordered" evidence="2">
    <location>
        <begin position="38"/>
        <end position="60"/>
    </location>
</feature>
<dbReference type="InterPro" id="IPR036065">
    <property type="entry name" value="BolA-like_sf"/>
</dbReference>
<dbReference type="Gene3D" id="3.10.20.90">
    <property type="entry name" value="Phosphatidylinositol 3-kinase Catalytic Subunit, Chain A, domain 1"/>
    <property type="match status" value="1"/>
</dbReference>
<accession>A0A812P5L8</accession>
<feature type="transmembrane region" description="Helical" evidence="3">
    <location>
        <begin position="6"/>
        <end position="25"/>
    </location>
</feature>
<protein>
    <submittedName>
        <fullName evidence="4">SUFE1 protein</fullName>
    </submittedName>
</protein>
<dbReference type="AlphaFoldDB" id="A0A812P5L8"/>
<evidence type="ECO:0000256" key="2">
    <source>
        <dbReference type="SAM" id="MobiDB-lite"/>
    </source>
</evidence>
<name>A0A812P5L8_SYMPI</name>
<dbReference type="Proteomes" id="UP000649617">
    <property type="component" value="Unassembled WGS sequence"/>
</dbReference>
<evidence type="ECO:0000256" key="1">
    <source>
        <dbReference type="RuleBase" id="RU003860"/>
    </source>
</evidence>
<evidence type="ECO:0000256" key="3">
    <source>
        <dbReference type="SAM" id="Phobius"/>
    </source>
</evidence>
<dbReference type="PANTHER" id="PTHR46230:SF7">
    <property type="entry name" value="BOLA-LIKE PROTEIN 1"/>
    <property type="match status" value="1"/>
</dbReference>
<keyword evidence="3" id="KW-0472">Membrane</keyword>
<dbReference type="PANTHER" id="PTHR46230">
    <property type="match status" value="1"/>
</dbReference>
<dbReference type="SUPFAM" id="SSF82657">
    <property type="entry name" value="BolA-like"/>
    <property type="match status" value="1"/>
</dbReference>
<dbReference type="InterPro" id="IPR002634">
    <property type="entry name" value="BolA"/>
</dbReference>
<dbReference type="EMBL" id="CAJNIZ010012703">
    <property type="protein sequence ID" value="CAE7337021.1"/>
    <property type="molecule type" value="Genomic_DNA"/>
</dbReference>
<keyword evidence="3" id="KW-1133">Transmembrane helix</keyword>
<gene>
    <name evidence="4" type="primary">SUFE1</name>
    <name evidence="4" type="ORF">SPIL2461_LOCUS7896</name>
</gene>
<sequence length="188" mass="20039">MDSLPSWVLKVSVASLGAVAVLALLRRQQLQAKIKETEAGLSQTATPSPPAPASAPAKPKEEVALQAAKASGLEGIAAQKAAAMAVNGQQPGAPDLSIPLEKDIERRLREKYAPSYLDVEDQGGNCGALKVAIVMVSEAFQGKTRVNRQREVQALLREDLDSGRVHALSLMLKTPEEHKKLMEKQGTA</sequence>
<reference evidence="4" key="1">
    <citation type="submission" date="2021-02" db="EMBL/GenBank/DDBJ databases">
        <authorList>
            <person name="Dougan E. K."/>
            <person name="Rhodes N."/>
            <person name="Thang M."/>
            <person name="Chan C."/>
        </authorList>
    </citation>
    <scope>NUCLEOTIDE SEQUENCE</scope>
</reference>
<keyword evidence="5" id="KW-1185">Reference proteome</keyword>
<proteinExistence type="inferred from homology"/>
<keyword evidence="3" id="KW-0812">Transmembrane</keyword>
<dbReference type="OrthoDB" id="4983at2759"/>
<dbReference type="Pfam" id="PF01722">
    <property type="entry name" value="BolA"/>
    <property type="match status" value="1"/>
</dbReference>
<comment type="caution">
    <text evidence="4">The sequence shown here is derived from an EMBL/GenBank/DDBJ whole genome shotgun (WGS) entry which is preliminary data.</text>
</comment>
<comment type="similarity">
    <text evidence="1">Belongs to the BolA/IbaG family.</text>
</comment>